<reference evidence="2" key="2">
    <citation type="journal article" date="2022" name="Microb. Genom.">
        <title>A chromosome-scale genome assembly of the tomato pathogen Cladosporium fulvum reveals a compartmentalized genome architecture and the presence of a dispensable chromosome.</title>
        <authorList>
            <person name="Zaccaron A.Z."/>
            <person name="Chen L.H."/>
            <person name="Samaras A."/>
            <person name="Stergiopoulos I."/>
        </authorList>
    </citation>
    <scope>NUCLEOTIDE SEQUENCE</scope>
    <source>
        <strain evidence="2">Race5_Kim</strain>
    </source>
</reference>
<feature type="region of interest" description="Disordered" evidence="1">
    <location>
        <begin position="249"/>
        <end position="290"/>
    </location>
</feature>
<accession>A0A9Q8LHN7</accession>
<feature type="compositionally biased region" description="Basic and acidic residues" evidence="1">
    <location>
        <begin position="457"/>
        <end position="476"/>
    </location>
</feature>
<name>A0A9Q8LHN7_PASFU</name>
<dbReference type="KEGG" id="ffu:CLAFUR5_05593"/>
<feature type="compositionally biased region" description="Basic and acidic residues" evidence="1">
    <location>
        <begin position="420"/>
        <end position="446"/>
    </location>
</feature>
<dbReference type="AlphaFoldDB" id="A0A9Q8LHN7"/>
<proteinExistence type="predicted"/>
<feature type="compositionally biased region" description="Polar residues" evidence="1">
    <location>
        <begin position="253"/>
        <end position="268"/>
    </location>
</feature>
<dbReference type="Proteomes" id="UP000756132">
    <property type="component" value="Chromosome 5"/>
</dbReference>
<feature type="region of interest" description="Disordered" evidence="1">
    <location>
        <begin position="420"/>
        <end position="476"/>
    </location>
</feature>
<sequence length="476" mass="54470">MGDEQPRLRDLMRGCTDSQPRLGSTPVARPEGNTVQQNPMESFVPPLTRHNTWENFDSAHDEPFNGQRASDLRMTIQQSAEPWSIQRPHFVPPRMPPSKRLSSQQFKLCVHLATAIILRVKVGDNATVDALRPQLVRFQGELHDEDHEAFQDRAEKRCRVDRALQGSDQKLKKVSLRKIGAAIAIIPLCPENRGDAAYTFTRDLEKIFDGVYERDLEAYFEDNFIDRMYDYIRSRGFLQHFHDRVEVFRRSDSMSPNSGNDEGSNANKTPKTPRTTHDTTPNINSMTGTAGPPRSCFIPGTYYWPDKLPGYKPPPLIESSLNRPPLPPWTKTEENQKQHGCPRFCTCSTCHVRKENGCAYLYSANRSEGGRLPEFNTDTNCGIDCPNICIYSCYCDTCKTKGINGYRPSPKQIREAEREAEEARLSTRAGRREQRLKERAERKAYEAYEASMRTRRQPTEAEREAEREADAMMREG</sequence>
<dbReference type="EMBL" id="CP090167">
    <property type="protein sequence ID" value="UJO17826.1"/>
    <property type="molecule type" value="Genomic_DNA"/>
</dbReference>
<protein>
    <submittedName>
        <fullName evidence="2">Uncharacterized protein</fullName>
    </submittedName>
</protein>
<keyword evidence="3" id="KW-1185">Reference proteome</keyword>
<feature type="compositionally biased region" description="Basic and acidic residues" evidence="1">
    <location>
        <begin position="1"/>
        <end position="12"/>
    </location>
</feature>
<dbReference type="RefSeq" id="XP_047762192.1">
    <property type="nucleotide sequence ID" value="XM_047904741.1"/>
</dbReference>
<gene>
    <name evidence="2" type="ORF">CLAFUR5_05593</name>
</gene>
<reference evidence="2" key="1">
    <citation type="submission" date="2021-12" db="EMBL/GenBank/DDBJ databases">
        <authorList>
            <person name="Zaccaron A."/>
            <person name="Stergiopoulos I."/>
        </authorList>
    </citation>
    <scope>NUCLEOTIDE SEQUENCE</scope>
    <source>
        <strain evidence="2">Race5_Kim</strain>
    </source>
</reference>
<dbReference type="GeneID" id="71985471"/>
<evidence type="ECO:0000313" key="3">
    <source>
        <dbReference type="Proteomes" id="UP000756132"/>
    </source>
</evidence>
<feature type="compositionally biased region" description="Low complexity" evidence="1">
    <location>
        <begin position="269"/>
        <end position="281"/>
    </location>
</feature>
<organism evidence="2 3">
    <name type="scientific">Passalora fulva</name>
    <name type="common">Tomato leaf mold</name>
    <name type="synonym">Cladosporium fulvum</name>
    <dbReference type="NCBI Taxonomy" id="5499"/>
    <lineage>
        <taxon>Eukaryota</taxon>
        <taxon>Fungi</taxon>
        <taxon>Dikarya</taxon>
        <taxon>Ascomycota</taxon>
        <taxon>Pezizomycotina</taxon>
        <taxon>Dothideomycetes</taxon>
        <taxon>Dothideomycetidae</taxon>
        <taxon>Mycosphaerellales</taxon>
        <taxon>Mycosphaerellaceae</taxon>
        <taxon>Fulvia</taxon>
    </lineage>
</organism>
<evidence type="ECO:0000313" key="2">
    <source>
        <dbReference type="EMBL" id="UJO17826.1"/>
    </source>
</evidence>
<feature type="region of interest" description="Disordered" evidence="1">
    <location>
        <begin position="1"/>
        <end position="39"/>
    </location>
</feature>
<evidence type="ECO:0000256" key="1">
    <source>
        <dbReference type="SAM" id="MobiDB-lite"/>
    </source>
</evidence>